<evidence type="ECO:0000256" key="3">
    <source>
        <dbReference type="ARBA" id="ARBA00022840"/>
    </source>
</evidence>
<protein>
    <submittedName>
        <fullName evidence="6">ATPase component of an ABC superfamily transporter</fullName>
        <ecNumber evidence="6">3.6.1.15</ecNumber>
        <ecNumber evidence="6">3.6.1.3</ecNumber>
    </submittedName>
</protein>
<evidence type="ECO:0000259" key="5">
    <source>
        <dbReference type="PROSITE" id="PS50893"/>
    </source>
</evidence>
<dbReference type="Gene3D" id="3.40.50.300">
    <property type="entry name" value="P-loop containing nucleotide triphosphate hydrolases"/>
    <property type="match status" value="2"/>
</dbReference>
<dbReference type="EC" id="3.6.1.15" evidence="6"/>
<dbReference type="InterPro" id="IPR027417">
    <property type="entry name" value="P-loop_NTPase"/>
</dbReference>
<keyword evidence="3" id="KW-0067">ATP-binding</keyword>
<keyword evidence="6" id="KW-0378">Hydrolase</keyword>
<evidence type="ECO:0000256" key="2">
    <source>
        <dbReference type="ARBA" id="ARBA00022741"/>
    </source>
</evidence>
<dbReference type="InterPro" id="IPR017871">
    <property type="entry name" value="ABC_transporter-like_CS"/>
</dbReference>
<evidence type="ECO:0000256" key="4">
    <source>
        <dbReference type="SAM" id="MobiDB-lite"/>
    </source>
</evidence>
<keyword evidence="7" id="KW-1185">Reference proteome</keyword>
<comment type="caution">
    <text evidence="6">The sequence shown here is derived from an EMBL/GenBank/DDBJ whole genome shotgun (WGS) entry which is preliminary data.</text>
</comment>
<dbReference type="CDD" id="cd03221">
    <property type="entry name" value="ABCF_EF-3"/>
    <property type="match status" value="1"/>
</dbReference>
<feature type="compositionally biased region" description="Basic and acidic residues" evidence="4">
    <location>
        <begin position="249"/>
        <end position="266"/>
    </location>
</feature>
<keyword evidence="1" id="KW-0677">Repeat</keyword>
<dbReference type="EMBL" id="LXEQ01000048">
    <property type="protein sequence ID" value="OAT25996.1"/>
    <property type="molecule type" value="Genomic_DNA"/>
</dbReference>
<dbReference type="Pfam" id="PF00005">
    <property type="entry name" value="ABC_tran"/>
    <property type="match status" value="2"/>
</dbReference>
<sequence length="540" mass="59490">MTNTYIALESVEFTLPDGTPLFTQLTETFDTRHTGLVGRNGVGKSVLSQILAGQIPPSSGRCTRSGTAWYLAQQIVYPPESTVADLAGVQATIDALERIEIGSVSTSDFDLVGQRWDIRQQLQFELERCGLGHLDASTPVSLLSGGEAMRVSLAGAWLSEADFLILDEPSNHIDSTWRRALINQLQRWQGGMLVVSHDRQLLESMQRIVELSSLGLSNYGGNYSFYAQLKALETQNALQLLEQRKRERQREQKALREQKQRLEKRQSRGNRQGREANQAKILLGGQKQRSEASAGKLNQQHLAAQALLDKRVHEAATQVEENSAIVVHSLAVNSPGRRMVAELKDVQLPYVANFPAPLNLTITAQQRIGVVGDNGCGKSTLVKVLAGLLQPLSGESRVSHSYAWLDQHLTSLDPQCTVLEQIQLANRTAGEADLRMRLAQLGLDADKIQIPSGLLSGGERLKAALACVLYADPIPQLLLLDEPSNHLDLISIQALEIMLCSYQGALVVVSHDEVFLQNLNLSDRLSITKHGWQLQVWSIS</sequence>
<dbReference type="InterPro" id="IPR003439">
    <property type="entry name" value="ABC_transporter-like_ATP-bd"/>
</dbReference>
<gene>
    <name evidence="6" type="ORF">M976_03288</name>
</gene>
<dbReference type="InterPro" id="IPR003593">
    <property type="entry name" value="AAA+_ATPase"/>
</dbReference>
<dbReference type="InterPro" id="IPR050611">
    <property type="entry name" value="ABCF"/>
</dbReference>
<dbReference type="PANTHER" id="PTHR19211">
    <property type="entry name" value="ATP-BINDING TRANSPORT PROTEIN-RELATED"/>
    <property type="match status" value="1"/>
</dbReference>
<dbReference type="RefSeq" id="WP_064546775.1">
    <property type="nucleotide sequence ID" value="NZ_LXEQ01000048.1"/>
</dbReference>
<proteinExistence type="predicted"/>
<dbReference type="GO" id="GO:0017111">
    <property type="term" value="F:ribonucleoside triphosphate phosphatase activity"/>
    <property type="evidence" value="ECO:0007669"/>
    <property type="project" value="UniProtKB-EC"/>
</dbReference>
<evidence type="ECO:0000256" key="1">
    <source>
        <dbReference type="ARBA" id="ARBA00022737"/>
    </source>
</evidence>
<accession>A0ABX2W5C5</accession>
<evidence type="ECO:0000313" key="6">
    <source>
        <dbReference type="EMBL" id="OAT25996.1"/>
    </source>
</evidence>
<organism evidence="6 7">
    <name type="scientific">Buttiauxella ferragutiae ATCC 51602</name>
    <dbReference type="NCBI Taxonomy" id="1354252"/>
    <lineage>
        <taxon>Bacteria</taxon>
        <taxon>Pseudomonadati</taxon>
        <taxon>Pseudomonadota</taxon>
        <taxon>Gammaproteobacteria</taxon>
        <taxon>Enterobacterales</taxon>
        <taxon>Enterobacteriaceae</taxon>
        <taxon>Buttiauxella</taxon>
    </lineage>
</organism>
<keyword evidence="2" id="KW-0547">Nucleotide-binding</keyword>
<feature type="region of interest" description="Disordered" evidence="4">
    <location>
        <begin position="249"/>
        <end position="285"/>
    </location>
</feature>
<dbReference type="Proteomes" id="UP000078407">
    <property type="component" value="Unassembled WGS sequence"/>
</dbReference>
<dbReference type="PROSITE" id="PS50893">
    <property type="entry name" value="ABC_TRANSPORTER_2"/>
    <property type="match status" value="2"/>
</dbReference>
<evidence type="ECO:0000313" key="7">
    <source>
        <dbReference type="Proteomes" id="UP000078407"/>
    </source>
</evidence>
<dbReference type="PANTHER" id="PTHR19211:SF6">
    <property type="entry name" value="BLL7188 PROTEIN"/>
    <property type="match status" value="1"/>
</dbReference>
<feature type="domain" description="ABC transporter" evidence="5">
    <location>
        <begin position="338"/>
        <end position="539"/>
    </location>
</feature>
<dbReference type="PROSITE" id="PS00211">
    <property type="entry name" value="ABC_TRANSPORTER_1"/>
    <property type="match status" value="1"/>
</dbReference>
<name>A0ABX2W5C5_9ENTR</name>
<dbReference type="EC" id="3.6.1.3" evidence="6"/>
<feature type="domain" description="ABC transporter" evidence="5">
    <location>
        <begin position="6"/>
        <end position="238"/>
    </location>
</feature>
<dbReference type="SMART" id="SM00382">
    <property type="entry name" value="AAA"/>
    <property type="match status" value="2"/>
</dbReference>
<dbReference type="SUPFAM" id="SSF52540">
    <property type="entry name" value="P-loop containing nucleoside triphosphate hydrolases"/>
    <property type="match status" value="2"/>
</dbReference>
<reference evidence="6 7" key="1">
    <citation type="submission" date="2016-04" db="EMBL/GenBank/DDBJ databases">
        <title>ATOL: Assembling a taxonomically balanced genome-scale reconstruction of the evolutionary history of the Enterobacteriaceae.</title>
        <authorList>
            <person name="Plunkett G.III."/>
            <person name="Neeno-Eckwall E.C."/>
            <person name="Glasner J.D."/>
            <person name="Perna N.T."/>
        </authorList>
    </citation>
    <scope>NUCLEOTIDE SEQUENCE [LARGE SCALE GENOMIC DNA]</scope>
    <source>
        <strain evidence="6 7">ATCC 51602</strain>
    </source>
</reference>